<keyword evidence="1" id="KW-1133">Transmembrane helix</keyword>
<gene>
    <name evidence="3" type="ORF">PA7_14470</name>
</gene>
<protein>
    <submittedName>
        <fullName evidence="3">GGDEF domain-containing protein</fullName>
    </submittedName>
</protein>
<name>A0A511CYI1_9PSEU</name>
<dbReference type="NCBIfam" id="TIGR00254">
    <property type="entry name" value="GGDEF"/>
    <property type="match status" value="1"/>
</dbReference>
<evidence type="ECO:0000259" key="2">
    <source>
        <dbReference type="PROSITE" id="PS50887"/>
    </source>
</evidence>
<feature type="transmembrane region" description="Helical" evidence="1">
    <location>
        <begin position="137"/>
        <end position="162"/>
    </location>
</feature>
<dbReference type="SUPFAM" id="SSF55073">
    <property type="entry name" value="Nucleotide cyclase"/>
    <property type="match status" value="1"/>
</dbReference>
<dbReference type="GO" id="GO:0052621">
    <property type="term" value="F:diguanylate cyclase activity"/>
    <property type="evidence" value="ECO:0007669"/>
    <property type="project" value="TreeGrafter"/>
</dbReference>
<keyword evidence="4" id="KW-1185">Reference proteome</keyword>
<feature type="transmembrane region" description="Helical" evidence="1">
    <location>
        <begin position="26"/>
        <end position="43"/>
    </location>
</feature>
<proteinExistence type="predicted"/>
<dbReference type="RefSeq" id="WP_051233548.1">
    <property type="nucleotide sequence ID" value="NZ_KE384066.1"/>
</dbReference>
<dbReference type="GO" id="GO:0005886">
    <property type="term" value="C:plasma membrane"/>
    <property type="evidence" value="ECO:0007669"/>
    <property type="project" value="TreeGrafter"/>
</dbReference>
<dbReference type="PROSITE" id="PS50887">
    <property type="entry name" value="GGDEF"/>
    <property type="match status" value="1"/>
</dbReference>
<feature type="transmembrane region" description="Helical" evidence="1">
    <location>
        <begin position="182"/>
        <end position="212"/>
    </location>
</feature>
<dbReference type="CDD" id="cd01949">
    <property type="entry name" value="GGDEF"/>
    <property type="match status" value="1"/>
</dbReference>
<dbReference type="PANTHER" id="PTHR45138:SF9">
    <property type="entry name" value="DIGUANYLATE CYCLASE DGCM-RELATED"/>
    <property type="match status" value="1"/>
</dbReference>
<sequence>MELTALALVALHVTRTTSWAEGSVGLVVLCLLGVAHTEIAVGVERMRRRVTETPHVDLSSVWTFAGALLLPTSYAVLTAVVVHGHLWWRAWRPRVPAYRQLFSTATVVLACIAASTVVGSIGTGDFSGELSEGPMELVALVLALLVYTTVNSGLIAGAIAVSNPQATTVQVLGHWDENMLEVATLCLGGLTAVALAINPWLIVLVLPPLLVLHRAVLVRQLEEAASTDGKTGLLNAAAWHAEAERELRRTARTGGSAAVLILDLDHFKAVNDHHGHLAGDEVLTSLASVLRSEVRDKDLVGRFGGEEFVILLPGLDGDGEHSELRAVAERIRRRVAGLTVELATADGPLTVRDLSVSVGGATFPHDGADLRQVLSVADAALYAAKRAGRNVVRMSLHLPRQRPGVPFDEPPAASRGSP</sequence>
<dbReference type="PANTHER" id="PTHR45138">
    <property type="entry name" value="REGULATORY COMPONENTS OF SENSORY TRANSDUCTION SYSTEM"/>
    <property type="match status" value="1"/>
</dbReference>
<evidence type="ECO:0000256" key="1">
    <source>
        <dbReference type="SAM" id="Phobius"/>
    </source>
</evidence>
<keyword evidence="1" id="KW-0812">Transmembrane</keyword>
<dbReference type="GO" id="GO:1902201">
    <property type="term" value="P:negative regulation of bacterial-type flagellum-dependent cell motility"/>
    <property type="evidence" value="ECO:0007669"/>
    <property type="project" value="TreeGrafter"/>
</dbReference>
<feature type="transmembrane region" description="Helical" evidence="1">
    <location>
        <begin position="64"/>
        <end position="88"/>
    </location>
</feature>
<dbReference type="InterPro" id="IPR029787">
    <property type="entry name" value="Nucleotide_cyclase"/>
</dbReference>
<evidence type="ECO:0000313" key="3">
    <source>
        <dbReference type="EMBL" id="GEL17610.1"/>
    </source>
</evidence>
<dbReference type="SMART" id="SM00267">
    <property type="entry name" value="GGDEF"/>
    <property type="match status" value="1"/>
</dbReference>
<dbReference type="Pfam" id="PF00990">
    <property type="entry name" value="GGDEF"/>
    <property type="match status" value="1"/>
</dbReference>
<feature type="domain" description="GGDEF" evidence="2">
    <location>
        <begin position="255"/>
        <end position="397"/>
    </location>
</feature>
<comment type="caution">
    <text evidence="3">The sequence shown here is derived from an EMBL/GenBank/DDBJ whole genome shotgun (WGS) entry which is preliminary data.</text>
</comment>
<dbReference type="Gene3D" id="3.30.70.270">
    <property type="match status" value="1"/>
</dbReference>
<dbReference type="InterPro" id="IPR050469">
    <property type="entry name" value="Diguanylate_Cyclase"/>
</dbReference>
<evidence type="ECO:0000313" key="4">
    <source>
        <dbReference type="Proteomes" id="UP000321328"/>
    </source>
</evidence>
<feature type="transmembrane region" description="Helical" evidence="1">
    <location>
        <begin position="100"/>
        <end position="125"/>
    </location>
</feature>
<dbReference type="Proteomes" id="UP000321328">
    <property type="component" value="Unassembled WGS sequence"/>
</dbReference>
<dbReference type="InterPro" id="IPR043128">
    <property type="entry name" value="Rev_trsase/Diguanyl_cyclase"/>
</dbReference>
<accession>A0A511CYI1</accession>
<keyword evidence="1" id="KW-0472">Membrane</keyword>
<dbReference type="STRING" id="1123024.GCA_000423625_03339"/>
<dbReference type="AlphaFoldDB" id="A0A511CYI1"/>
<dbReference type="FunFam" id="3.30.70.270:FF:000001">
    <property type="entry name" value="Diguanylate cyclase domain protein"/>
    <property type="match status" value="1"/>
</dbReference>
<dbReference type="InterPro" id="IPR000160">
    <property type="entry name" value="GGDEF_dom"/>
</dbReference>
<dbReference type="OrthoDB" id="23692at2"/>
<dbReference type="GO" id="GO:0043709">
    <property type="term" value="P:cell adhesion involved in single-species biofilm formation"/>
    <property type="evidence" value="ECO:0007669"/>
    <property type="project" value="TreeGrafter"/>
</dbReference>
<organism evidence="3 4">
    <name type="scientific">Pseudonocardia asaccharolytica DSM 44247 = NBRC 16224</name>
    <dbReference type="NCBI Taxonomy" id="1123024"/>
    <lineage>
        <taxon>Bacteria</taxon>
        <taxon>Bacillati</taxon>
        <taxon>Actinomycetota</taxon>
        <taxon>Actinomycetes</taxon>
        <taxon>Pseudonocardiales</taxon>
        <taxon>Pseudonocardiaceae</taxon>
        <taxon>Pseudonocardia</taxon>
    </lineage>
</organism>
<reference evidence="3 4" key="1">
    <citation type="submission" date="2019-07" db="EMBL/GenBank/DDBJ databases">
        <title>Whole genome shotgun sequence of Pseudonocardia asaccharolytica NBRC 16224.</title>
        <authorList>
            <person name="Hosoyama A."/>
            <person name="Uohara A."/>
            <person name="Ohji S."/>
            <person name="Ichikawa N."/>
        </authorList>
    </citation>
    <scope>NUCLEOTIDE SEQUENCE [LARGE SCALE GENOMIC DNA]</scope>
    <source>
        <strain evidence="3 4">NBRC 16224</strain>
    </source>
</reference>
<dbReference type="EMBL" id="BJVI01000010">
    <property type="protein sequence ID" value="GEL17610.1"/>
    <property type="molecule type" value="Genomic_DNA"/>
</dbReference>